<reference evidence="3" key="1">
    <citation type="submission" date="2017-06" db="EMBL/GenBank/DDBJ databases">
        <authorList>
            <person name="Varghese N."/>
            <person name="Submissions S."/>
        </authorList>
    </citation>
    <scope>NUCLEOTIDE SEQUENCE [LARGE SCALE GENOMIC DNA]</scope>
    <source>
        <strain evidence="3">JCM 23211</strain>
    </source>
</reference>
<feature type="compositionally biased region" description="Low complexity" evidence="1">
    <location>
        <begin position="269"/>
        <end position="278"/>
    </location>
</feature>
<proteinExistence type="predicted"/>
<keyword evidence="3" id="KW-1185">Reference proteome</keyword>
<dbReference type="AlphaFoldDB" id="A0A239KH80"/>
<dbReference type="STRING" id="398843.A3K89_11210"/>
<protein>
    <submittedName>
        <fullName evidence="2">Uncharacterized protein</fullName>
    </submittedName>
</protein>
<gene>
    <name evidence="2" type="ORF">SAMN05421642_110148</name>
</gene>
<evidence type="ECO:0000313" key="3">
    <source>
        <dbReference type="Proteomes" id="UP000198327"/>
    </source>
</evidence>
<evidence type="ECO:0000256" key="1">
    <source>
        <dbReference type="SAM" id="MobiDB-lite"/>
    </source>
</evidence>
<dbReference type="Proteomes" id="UP000198327">
    <property type="component" value="Unassembled WGS sequence"/>
</dbReference>
<evidence type="ECO:0000313" key="2">
    <source>
        <dbReference type="EMBL" id="SNT17052.1"/>
    </source>
</evidence>
<sequence>MTSRWPGAFRRGGGAESAARASQDQAVAAFLDMDKRQSIASTGVDAITSLTPDRDISAAWSDSEKKCFAAGAAYLAAMEQFDGVVTPAAQAAFDNATRALGEASRAVDSFYEAHRTDLEQARAMLAATPRLAQDAKAVAQKAQLAVADADEKFIGYPSVRTAWSAVDAAVGALDAATASNNPLGARAAANDVRDAATALEAAIEAAPAREREARSALSSVRTRIEAVRTRSARLAPAFSTLLREFNVASSADLSGNEKASDRHIEQAAEDMSAARAAADSGNPEQALEYITQARAHLSDAEELVDAVTDRVDLLRAVKSNPREKEQAVRFKLRDAQQLAVNRGLVAEWGSVLDAQLARIERASTALTGTHPDYWSYLQDLDSISGFIAGVIDRMRASAR</sequence>
<feature type="region of interest" description="Disordered" evidence="1">
    <location>
        <begin position="252"/>
        <end position="283"/>
    </location>
</feature>
<organism evidence="2 3">
    <name type="scientific">Rhodococcoides kyotonense</name>
    <dbReference type="NCBI Taxonomy" id="398843"/>
    <lineage>
        <taxon>Bacteria</taxon>
        <taxon>Bacillati</taxon>
        <taxon>Actinomycetota</taxon>
        <taxon>Actinomycetes</taxon>
        <taxon>Mycobacteriales</taxon>
        <taxon>Nocardiaceae</taxon>
        <taxon>Rhodococcoides</taxon>
    </lineage>
</organism>
<dbReference type="EMBL" id="FZOW01000010">
    <property type="protein sequence ID" value="SNT17052.1"/>
    <property type="molecule type" value="Genomic_DNA"/>
</dbReference>
<name>A0A239KH80_9NOCA</name>
<accession>A0A239KH80</accession>